<dbReference type="EMBL" id="KY972490">
    <property type="protein sequence ID" value="ASK49876.1"/>
    <property type="molecule type" value="Genomic_DNA"/>
</dbReference>
<evidence type="ECO:0000256" key="14">
    <source>
        <dbReference type="ARBA" id="ARBA00023128"/>
    </source>
</evidence>
<accession>A0A220T2W9</accession>
<dbReference type="Pfam" id="PF00361">
    <property type="entry name" value="Proton_antipo_M"/>
    <property type="match status" value="1"/>
</dbReference>
<evidence type="ECO:0000256" key="3">
    <source>
        <dbReference type="ARBA" id="ARBA00012944"/>
    </source>
</evidence>
<feature type="transmembrane region" description="Helical" evidence="17">
    <location>
        <begin position="29"/>
        <end position="49"/>
    </location>
</feature>
<evidence type="ECO:0000256" key="15">
    <source>
        <dbReference type="ARBA" id="ARBA00023136"/>
    </source>
</evidence>
<feature type="transmembrane region" description="Helical" evidence="17">
    <location>
        <begin position="193"/>
        <end position="216"/>
    </location>
</feature>
<evidence type="ECO:0000256" key="8">
    <source>
        <dbReference type="ARBA" id="ARBA00022792"/>
    </source>
</evidence>
<evidence type="ECO:0000256" key="5">
    <source>
        <dbReference type="ARBA" id="ARBA00022448"/>
    </source>
</evidence>
<dbReference type="EC" id="7.1.1.2" evidence="3 17"/>
<proteinExistence type="inferred from homology"/>
<comment type="subcellular location">
    <subcellularLocation>
        <location evidence="1 17">Mitochondrion inner membrane</location>
        <topology evidence="1 17">Multi-pass membrane protein</topology>
    </subcellularLocation>
</comment>
<feature type="transmembrane region" description="Helical" evidence="17">
    <location>
        <begin position="151"/>
        <end position="173"/>
    </location>
</feature>
<keyword evidence="10 17" id="KW-0249">Electron transport</keyword>
<feature type="transmembrane region" description="Helical" evidence="17">
    <location>
        <begin position="94"/>
        <end position="113"/>
    </location>
</feature>
<feature type="domain" description="NADH:quinone oxidoreductase/Mrp antiporter transmembrane" evidence="18">
    <location>
        <begin position="25"/>
        <end position="279"/>
    </location>
</feature>
<geneLocation type="mitochondrion" evidence="19"/>
<keyword evidence="9 17" id="KW-1278">Translocase</keyword>
<evidence type="ECO:0000256" key="1">
    <source>
        <dbReference type="ARBA" id="ARBA00004448"/>
    </source>
</evidence>
<feature type="non-terminal residue" evidence="19">
    <location>
        <position position="331"/>
    </location>
</feature>
<dbReference type="PANTHER" id="PTHR46552">
    <property type="entry name" value="NADH-UBIQUINONE OXIDOREDUCTASE CHAIN 2"/>
    <property type="match status" value="1"/>
</dbReference>
<feature type="transmembrane region" description="Helical" evidence="17">
    <location>
        <begin position="7"/>
        <end position="23"/>
    </location>
</feature>
<evidence type="ECO:0000256" key="2">
    <source>
        <dbReference type="ARBA" id="ARBA00007012"/>
    </source>
</evidence>
<gene>
    <name evidence="19" type="primary">NAD2</name>
</gene>
<evidence type="ECO:0000256" key="11">
    <source>
        <dbReference type="ARBA" id="ARBA00022989"/>
    </source>
</evidence>
<comment type="catalytic activity">
    <reaction evidence="16 17">
        <text>a ubiquinone + NADH + 5 H(+)(in) = a ubiquinol + NAD(+) + 4 H(+)(out)</text>
        <dbReference type="Rhea" id="RHEA:29091"/>
        <dbReference type="Rhea" id="RHEA-COMP:9565"/>
        <dbReference type="Rhea" id="RHEA-COMP:9566"/>
        <dbReference type="ChEBI" id="CHEBI:15378"/>
        <dbReference type="ChEBI" id="CHEBI:16389"/>
        <dbReference type="ChEBI" id="CHEBI:17976"/>
        <dbReference type="ChEBI" id="CHEBI:57540"/>
        <dbReference type="ChEBI" id="CHEBI:57945"/>
        <dbReference type="EC" id="7.1.1.2"/>
    </reaction>
</comment>
<evidence type="ECO:0000256" key="4">
    <source>
        <dbReference type="ARBA" id="ARBA00021008"/>
    </source>
</evidence>
<dbReference type="GO" id="GO:0005743">
    <property type="term" value="C:mitochondrial inner membrane"/>
    <property type="evidence" value="ECO:0007669"/>
    <property type="project" value="UniProtKB-SubCell"/>
</dbReference>
<feature type="transmembrane region" description="Helical" evidence="17">
    <location>
        <begin position="61"/>
        <end position="82"/>
    </location>
</feature>
<dbReference type="PRINTS" id="PR01436">
    <property type="entry name" value="NADHDHGNASE2"/>
</dbReference>
<feature type="transmembrane region" description="Helical" evidence="17">
    <location>
        <begin position="237"/>
        <end position="261"/>
    </location>
</feature>
<sequence length="331" mass="36274">MTSSFPYISLFFSTMTLGTLMTLSANQWLYVWMGLELNLLSFVPLITSSSMNRESEAAMKYFLAQAMGSGLLLLGVFTNMMFSAPSLTINPGASFIFFALLLKLGAAPCHFWFPAVMSNISWPLCMTLATWQKIAPLNILMFSNSLNQSSLVLSVAALGSLIGGIGGLNQTQLRPLFAYSSIGHLGWMISTPSFLTLIIYLTIYIFITSAMMIIFWKLSTKHWSFNISLLKSSPATTFSIIILLFSLAGLPPFIGFLPKWLILSSLTSSGASLLWPLVLVLGSAIQLFYYLSLMFAFFMKSPNYSSLTFSPSSSKNQIITCIATATLGLAP</sequence>
<keyword evidence="14 17" id="KW-0496">Mitochondrion</keyword>
<keyword evidence="5" id="KW-0813">Transport</keyword>
<keyword evidence="13 17" id="KW-0830">Ubiquinone</keyword>
<evidence type="ECO:0000256" key="7">
    <source>
        <dbReference type="ARBA" id="ARBA00022692"/>
    </source>
</evidence>
<reference evidence="19" key="1">
    <citation type="journal article" date="2017" name="Sci. Rep.">
        <title>Multiple introns in a deep-sea Annelid (Decemunciger: Ampharetidae) mitochondrial genome.</title>
        <authorList>
            <person name="Bernardino A.F."/>
            <person name="Li Y."/>
            <person name="Smith C.R."/>
            <person name="Halanych K.M."/>
        </authorList>
    </citation>
    <scope>NUCLEOTIDE SEQUENCE</scope>
</reference>
<keyword evidence="7 17" id="KW-0812">Transmembrane</keyword>
<dbReference type="AlphaFoldDB" id="A0A220T2W9"/>
<evidence type="ECO:0000256" key="17">
    <source>
        <dbReference type="RuleBase" id="RU003403"/>
    </source>
</evidence>
<keyword evidence="15 17" id="KW-0472">Membrane</keyword>
<evidence type="ECO:0000256" key="9">
    <source>
        <dbReference type="ARBA" id="ARBA00022967"/>
    </source>
</evidence>
<dbReference type="GO" id="GO:0006120">
    <property type="term" value="P:mitochondrial electron transport, NADH to ubiquinone"/>
    <property type="evidence" value="ECO:0007669"/>
    <property type="project" value="InterPro"/>
</dbReference>
<comment type="similarity">
    <text evidence="2 17">Belongs to the complex I subunit 2 family.</text>
</comment>
<name>A0A220T2W9_9ANNE</name>
<evidence type="ECO:0000313" key="19">
    <source>
        <dbReference type="EMBL" id="ASK49876.1"/>
    </source>
</evidence>
<keyword evidence="11 17" id="KW-1133">Transmembrane helix</keyword>
<feature type="transmembrane region" description="Helical" evidence="17">
    <location>
        <begin position="273"/>
        <end position="298"/>
    </location>
</feature>
<comment type="function">
    <text evidence="17">Core subunit of the mitochondrial membrane respiratory chain NADH dehydrogenase (Complex I) which catalyzes electron transfer from NADH through the respiratory chain, using ubiquinone as an electron acceptor. Essential for the catalytic activity and assembly of complex I.</text>
</comment>
<evidence type="ECO:0000256" key="13">
    <source>
        <dbReference type="ARBA" id="ARBA00023075"/>
    </source>
</evidence>
<evidence type="ECO:0000259" key="18">
    <source>
        <dbReference type="Pfam" id="PF00361"/>
    </source>
</evidence>
<organism evidence="19">
    <name type="scientific">Nephtys sp. AB-2017</name>
    <dbReference type="NCBI Taxonomy" id="2019427"/>
    <lineage>
        <taxon>Eukaryota</taxon>
        <taxon>Metazoa</taxon>
        <taxon>Spiralia</taxon>
        <taxon>Lophotrochozoa</taxon>
        <taxon>Annelida</taxon>
        <taxon>Polychaeta</taxon>
        <taxon>Errantia</taxon>
        <taxon>Phyllodocida</taxon>
        <taxon>Nephtyidae</taxon>
        <taxon>Nephtys</taxon>
    </lineage>
</organism>
<evidence type="ECO:0000256" key="12">
    <source>
        <dbReference type="ARBA" id="ARBA00023027"/>
    </source>
</evidence>
<evidence type="ECO:0000256" key="16">
    <source>
        <dbReference type="ARBA" id="ARBA00049551"/>
    </source>
</evidence>
<dbReference type="InterPro" id="IPR003917">
    <property type="entry name" value="NADH_UbQ_OxRdtase_chain2"/>
</dbReference>
<evidence type="ECO:0000256" key="6">
    <source>
        <dbReference type="ARBA" id="ARBA00022660"/>
    </source>
</evidence>
<dbReference type="GO" id="GO:0008137">
    <property type="term" value="F:NADH dehydrogenase (ubiquinone) activity"/>
    <property type="evidence" value="ECO:0007669"/>
    <property type="project" value="UniProtKB-EC"/>
</dbReference>
<evidence type="ECO:0000256" key="10">
    <source>
        <dbReference type="ARBA" id="ARBA00022982"/>
    </source>
</evidence>
<keyword evidence="8 17" id="KW-0999">Mitochondrion inner membrane</keyword>
<dbReference type="InterPro" id="IPR050175">
    <property type="entry name" value="Complex_I_Subunit_2"/>
</dbReference>
<keyword evidence="6 17" id="KW-0679">Respiratory chain</keyword>
<dbReference type="InterPro" id="IPR001750">
    <property type="entry name" value="ND/Mrp_TM"/>
</dbReference>
<keyword evidence="12 17" id="KW-0520">NAD</keyword>
<protein>
    <recommendedName>
        <fullName evidence="4 17">NADH-ubiquinone oxidoreductase chain 2</fullName>
        <ecNumber evidence="3 17">7.1.1.2</ecNumber>
    </recommendedName>
</protein>
<feature type="non-terminal residue" evidence="19">
    <location>
        <position position="1"/>
    </location>
</feature>
<dbReference type="PANTHER" id="PTHR46552:SF1">
    <property type="entry name" value="NADH-UBIQUINONE OXIDOREDUCTASE CHAIN 2"/>
    <property type="match status" value="1"/>
</dbReference>